<dbReference type="EMBL" id="JAUSVY010000003">
    <property type="protein sequence ID" value="MDQ0504946.1"/>
    <property type="molecule type" value="Genomic_DNA"/>
</dbReference>
<organism evidence="5 6">
    <name type="scientific">Xanthobacter agilis</name>
    <dbReference type="NCBI Taxonomy" id="47492"/>
    <lineage>
        <taxon>Bacteria</taxon>
        <taxon>Pseudomonadati</taxon>
        <taxon>Pseudomonadota</taxon>
        <taxon>Alphaproteobacteria</taxon>
        <taxon>Hyphomicrobiales</taxon>
        <taxon>Xanthobacteraceae</taxon>
        <taxon>Xanthobacter</taxon>
    </lineage>
</organism>
<proteinExistence type="predicted"/>
<feature type="domain" description="HTH marR-type" evidence="4">
    <location>
        <begin position="1"/>
        <end position="89"/>
    </location>
</feature>
<dbReference type="PRINTS" id="PR00598">
    <property type="entry name" value="HTHMARR"/>
</dbReference>
<dbReference type="RefSeq" id="WP_237344677.1">
    <property type="nucleotide sequence ID" value="NZ_JABWGX010000005.1"/>
</dbReference>
<keyword evidence="6" id="KW-1185">Reference proteome</keyword>
<dbReference type="InterPro" id="IPR036390">
    <property type="entry name" value="WH_DNA-bd_sf"/>
</dbReference>
<dbReference type="SUPFAM" id="SSF46785">
    <property type="entry name" value="Winged helix' DNA-binding domain"/>
    <property type="match status" value="1"/>
</dbReference>
<name>A0ABU0LCU4_XANAG</name>
<dbReference type="GO" id="GO:0003677">
    <property type="term" value="F:DNA binding"/>
    <property type="evidence" value="ECO:0007669"/>
    <property type="project" value="UniProtKB-KW"/>
</dbReference>
<evidence type="ECO:0000256" key="3">
    <source>
        <dbReference type="ARBA" id="ARBA00023163"/>
    </source>
</evidence>
<keyword evidence="3" id="KW-0804">Transcription</keyword>
<dbReference type="PROSITE" id="PS50995">
    <property type="entry name" value="HTH_MARR_2"/>
    <property type="match status" value="1"/>
</dbReference>
<protein>
    <submittedName>
        <fullName evidence="5">DNA-binding MarR family transcriptional regulator</fullName>
    </submittedName>
</protein>
<dbReference type="InterPro" id="IPR036388">
    <property type="entry name" value="WH-like_DNA-bd_sf"/>
</dbReference>
<accession>A0ABU0LCU4</accession>
<gene>
    <name evidence="5" type="ORF">QOZ94_001728</name>
</gene>
<evidence type="ECO:0000256" key="2">
    <source>
        <dbReference type="ARBA" id="ARBA00023125"/>
    </source>
</evidence>
<dbReference type="PANTHER" id="PTHR33164:SF64">
    <property type="entry name" value="TRANSCRIPTIONAL REGULATOR SLYA"/>
    <property type="match status" value="1"/>
</dbReference>
<reference evidence="5 6" key="1">
    <citation type="submission" date="2023-07" db="EMBL/GenBank/DDBJ databases">
        <title>Genomic Encyclopedia of Type Strains, Phase IV (KMG-IV): sequencing the most valuable type-strain genomes for metagenomic binning, comparative biology and taxonomic classification.</title>
        <authorList>
            <person name="Goeker M."/>
        </authorList>
    </citation>
    <scope>NUCLEOTIDE SEQUENCE [LARGE SCALE GENOMIC DNA]</scope>
    <source>
        <strain evidence="5 6">DSM 3770</strain>
    </source>
</reference>
<sequence length="97" mass="10307">MRQGVNADELGLEGPSPVRIVDMLLAEGLVSRLEDPDDQRAKLLCLTPSGRAPVAEVEAAIATLRARFLNDVSDEDLAVIVRGLARVEAALVSELSA</sequence>
<dbReference type="Proteomes" id="UP001241747">
    <property type="component" value="Unassembled WGS sequence"/>
</dbReference>
<evidence type="ECO:0000313" key="5">
    <source>
        <dbReference type="EMBL" id="MDQ0504946.1"/>
    </source>
</evidence>
<dbReference type="Gene3D" id="1.10.10.10">
    <property type="entry name" value="Winged helix-like DNA-binding domain superfamily/Winged helix DNA-binding domain"/>
    <property type="match status" value="1"/>
</dbReference>
<comment type="caution">
    <text evidence="5">The sequence shown here is derived from an EMBL/GenBank/DDBJ whole genome shotgun (WGS) entry which is preliminary data.</text>
</comment>
<dbReference type="InterPro" id="IPR039422">
    <property type="entry name" value="MarR/SlyA-like"/>
</dbReference>
<dbReference type="InterPro" id="IPR000835">
    <property type="entry name" value="HTH_MarR-typ"/>
</dbReference>
<evidence type="ECO:0000313" key="6">
    <source>
        <dbReference type="Proteomes" id="UP001241747"/>
    </source>
</evidence>
<keyword evidence="1" id="KW-0805">Transcription regulation</keyword>
<dbReference type="PANTHER" id="PTHR33164">
    <property type="entry name" value="TRANSCRIPTIONAL REGULATOR, MARR FAMILY"/>
    <property type="match status" value="1"/>
</dbReference>
<keyword evidence="2 5" id="KW-0238">DNA-binding</keyword>
<evidence type="ECO:0000256" key="1">
    <source>
        <dbReference type="ARBA" id="ARBA00023015"/>
    </source>
</evidence>
<evidence type="ECO:0000259" key="4">
    <source>
        <dbReference type="PROSITE" id="PS50995"/>
    </source>
</evidence>